<evidence type="ECO:0000313" key="1">
    <source>
        <dbReference type="EMBL" id="KKR78515.1"/>
    </source>
</evidence>
<sequence>MSHIQIQSHLQDVFNFHVSIGEISNILETEANDLRPQYQGLKDSVVSQKGTHYDETSLEICITEYKNHLVKKSLLETLSDQTKDLLWF</sequence>
<organism evidence="1 2">
    <name type="scientific">Candidatus Nomurabacteria bacterium GW2011_GWA2_40_9</name>
    <dbReference type="NCBI Taxonomy" id="1618734"/>
    <lineage>
        <taxon>Bacteria</taxon>
        <taxon>Candidatus Nomuraibacteriota</taxon>
    </lineage>
</organism>
<proteinExistence type="predicted"/>
<dbReference type="Proteomes" id="UP000034749">
    <property type="component" value="Unassembled WGS sequence"/>
</dbReference>
<dbReference type="AlphaFoldDB" id="A0A0G0W2I4"/>
<dbReference type="EMBL" id="LBZW01000034">
    <property type="protein sequence ID" value="KKR78515.1"/>
    <property type="molecule type" value="Genomic_DNA"/>
</dbReference>
<evidence type="ECO:0000313" key="2">
    <source>
        <dbReference type="Proteomes" id="UP000034749"/>
    </source>
</evidence>
<gene>
    <name evidence="1" type="ORF">UU24_C0034G0009</name>
</gene>
<protein>
    <submittedName>
        <fullName evidence="1">Uncharacterized protein</fullName>
    </submittedName>
</protein>
<name>A0A0G0W2I4_9BACT</name>
<comment type="caution">
    <text evidence="1">The sequence shown here is derived from an EMBL/GenBank/DDBJ whole genome shotgun (WGS) entry which is preliminary data.</text>
</comment>
<accession>A0A0G0W2I4</accession>
<reference evidence="1 2" key="1">
    <citation type="journal article" date="2015" name="Nature">
        <title>rRNA introns, odd ribosomes, and small enigmatic genomes across a large radiation of phyla.</title>
        <authorList>
            <person name="Brown C.T."/>
            <person name="Hug L.A."/>
            <person name="Thomas B.C."/>
            <person name="Sharon I."/>
            <person name="Castelle C.J."/>
            <person name="Singh A."/>
            <person name="Wilkins M.J."/>
            <person name="Williams K.H."/>
            <person name="Banfield J.F."/>
        </authorList>
    </citation>
    <scope>NUCLEOTIDE SEQUENCE [LARGE SCALE GENOMIC DNA]</scope>
</reference>